<evidence type="ECO:0000313" key="3">
    <source>
        <dbReference type="Proteomes" id="UP000186313"/>
    </source>
</evidence>
<evidence type="ECO:0000313" key="2">
    <source>
        <dbReference type="EMBL" id="OLQ89652.1"/>
    </source>
</evidence>
<name>A0A1Q9HHQ5_9VIBR</name>
<dbReference type="AlphaFoldDB" id="A0A1Q9HHQ5"/>
<dbReference type="Proteomes" id="UP000186313">
    <property type="component" value="Unassembled WGS sequence"/>
</dbReference>
<dbReference type="Pfam" id="PF09954">
    <property type="entry name" value="DUF2188"/>
    <property type="match status" value="1"/>
</dbReference>
<sequence>MAKSTHVVPNSDGGWDIKQSGGQRSSGHYDTKQEAVDRARVISRNQQTELVIHNKDGKIANKDSHGNDPHPPKG</sequence>
<dbReference type="OrthoDB" id="8858565at2"/>
<evidence type="ECO:0008006" key="4">
    <source>
        <dbReference type="Google" id="ProtNLM"/>
    </source>
</evidence>
<accession>A0A1Q9HHQ5</accession>
<feature type="compositionally biased region" description="Basic and acidic residues" evidence="1">
    <location>
        <begin position="52"/>
        <end position="74"/>
    </location>
</feature>
<organism evidence="2 3">
    <name type="scientific">Vibrio panuliri</name>
    <dbReference type="NCBI Taxonomy" id="1381081"/>
    <lineage>
        <taxon>Bacteria</taxon>
        <taxon>Pseudomonadati</taxon>
        <taxon>Pseudomonadota</taxon>
        <taxon>Gammaproteobacteria</taxon>
        <taxon>Vibrionales</taxon>
        <taxon>Vibrionaceae</taxon>
        <taxon>Vibrio</taxon>
    </lineage>
</organism>
<dbReference type="InterPro" id="IPR018691">
    <property type="entry name" value="DUF2188"/>
</dbReference>
<protein>
    <recommendedName>
        <fullName evidence="4">DUF2188 domain-containing protein</fullName>
    </recommendedName>
</protein>
<gene>
    <name evidence="2" type="ORF">BIY22_19230</name>
</gene>
<dbReference type="EMBL" id="MJMJ01000013">
    <property type="protein sequence ID" value="OLQ89652.1"/>
    <property type="molecule type" value="Genomic_DNA"/>
</dbReference>
<reference evidence="2 3" key="1">
    <citation type="submission" date="2016-09" db="EMBL/GenBank/DDBJ databases">
        <title>Genomic Taxonomy of the Vibrionaceae.</title>
        <authorList>
            <person name="Gonzalez-Castillo A."/>
            <person name="Gomez-Gil B."/>
            <person name="Enciso-Ibarra K."/>
        </authorList>
    </citation>
    <scope>NUCLEOTIDE SEQUENCE [LARGE SCALE GENOMIC DNA]</scope>
    <source>
        <strain evidence="2 3">CAIM 703</strain>
    </source>
</reference>
<proteinExistence type="predicted"/>
<feature type="compositionally biased region" description="Basic and acidic residues" evidence="1">
    <location>
        <begin position="27"/>
        <end position="40"/>
    </location>
</feature>
<dbReference type="RefSeq" id="WP_075708690.1">
    <property type="nucleotide sequence ID" value="NZ_MJMJ01000013.1"/>
</dbReference>
<evidence type="ECO:0000256" key="1">
    <source>
        <dbReference type="SAM" id="MobiDB-lite"/>
    </source>
</evidence>
<comment type="caution">
    <text evidence="2">The sequence shown here is derived from an EMBL/GenBank/DDBJ whole genome shotgun (WGS) entry which is preliminary data.</text>
</comment>
<feature type="region of interest" description="Disordered" evidence="1">
    <location>
        <begin position="1"/>
        <end position="74"/>
    </location>
</feature>